<evidence type="ECO:0000313" key="2">
    <source>
        <dbReference type="Proteomes" id="UP000426246"/>
    </source>
</evidence>
<keyword evidence="2" id="KW-1185">Reference proteome</keyword>
<organism evidence="1 2">
    <name type="scientific">Paenibacillus psychroresistens</name>
    <dbReference type="NCBI Taxonomy" id="1778678"/>
    <lineage>
        <taxon>Bacteria</taxon>
        <taxon>Bacillati</taxon>
        <taxon>Bacillota</taxon>
        <taxon>Bacilli</taxon>
        <taxon>Bacillales</taxon>
        <taxon>Paenibacillaceae</taxon>
        <taxon>Paenibacillus</taxon>
    </lineage>
</organism>
<dbReference type="OrthoDB" id="80936at2"/>
<proteinExistence type="predicted"/>
<dbReference type="Proteomes" id="UP000426246">
    <property type="component" value="Chromosome"/>
</dbReference>
<protein>
    <submittedName>
        <fullName evidence="1">Uncharacterized protein</fullName>
    </submittedName>
</protein>
<evidence type="ECO:0000313" key="1">
    <source>
        <dbReference type="EMBL" id="QGR00085.1"/>
    </source>
</evidence>
<accession>A0A6B8RWE0</accession>
<dbReference type="Pfam" id="PF19645">
    <property type="entry name" value="DUF6148"/>
    <property type="match status" value="1"/>
</dbReference>
<name>A0A6B8RWE0_9BACL</name>
<dbReference type="InterPro" id="IPR046146">
    <property type="entry name" value="DUF6148"/>
</dbReference>
<dbReference type="AlphaFoldDB" id="A0A6B8RWE0"/>
<dbReference type="EMBL" id="CP034235">
    <property type="protein sequence ID" value="QGR00085.1"/>
    <property type="molecule type" value="Genomic_DNA"/>
</dbReference>
<sequence>MWLDAEAAVATGQEYRIGTRSLRRVDLKDIREQMLFWNRQVEQLQSGRQGMRVMRVVPRDL</sequence>
<dbReference type="KEGG" id="ppsc:EHS13_13710"/>
<gene>
    <name evidence="1" type="ORF">EHS13_13710</name>
</gene>
<reference evidence="2" key="1">
    <citation type="submission" date="2018-11" db="EMBL/GenBank/DDBJ databases">
        <title>Complete genome sequence of Paenibacillus sp. ML311-T8.</title>
        <authorList>
            <person name="Nam Y.-D."/>
            <person name="Kang J."/>
            <person name="Chung W.-H."/>
            <person name="Park Y.S."/>
        </authorList>
    </citation>
    <scope>NUCLEOTIDE SEQUENCE [LARGE SCALE GENOMIC DNA]</scope>
    <source>
        <strain evidence="2">ML311-T8</strain>
    </source>
</reference>